<dbReference type="InterPro" id="IPR020479">
    <property type="entry name" value="HD_metazoa"/>
</dbReference>
<keyword evidence="2" id="KW-0217">Developmental protein</keyword>
<dbReference type="Gene3D" id="1.10.10.60">
    <property type="entry name" value="Homeodomain-like"/>
    <property type="match status" value="1"/>
</dbReference>
<evidence type="ECO:0000313" key="11">
    <source>
        <dbReference type="Proteomes" id="UP000694941"/>
    </source>
</evidence>
<dbReference type="GeneID" id="106460884"/>
<dbReference type="Pfam" id="PF00046">
    <property type="entry name" value="Homeodomain"/>
    <property type="match status" value="1"/>
</dbReference>
<gene>
    <name evidence="12" type="primary">LOC106460884</name>
</gene>
<evidence type="ECO:0000256" key="9">
    <source>
        <dbReference type="SAM" id="MobiDB-lite"/>
    </source>
</evidence>
<feature type="compositionally biased region" description="Polar residues" evidence="9">
    <location>
        <begin position="184"/>
        <end position="207"/>
    </location>
</feature>
<organism evidence="11 12">
    <name type="scientific">Limulus polyphemus</name>
    <name type="common">Atlantic horseshoe crab</name>
    <dbReference type="NCBI Taxonomy" id="6850"/>
    <lineage>
        <taxon>Eukaryota</taxon>
        <taxon>Metazoa</taxon>
        <taxon>Ecdysozoa</taxon>
        <taxon>Arthropoda</taxon>
        <taxon>Chelicerata</taxon>
        <taxon>Merostomata</taxon>
        <taxon>Xiphosura</taxon>
        <taxon>Limulidae</taxon>
        <taxon>Limulus</taxon>
    </lineage>
</organism>
<evidence type="ECO:0000256" key="8">
    <source>
        <dbReference type="RuleBase" id="RU004442"/>
    </source>
</evidence>
<keyword evidence="3 6" id="KW-0238">DNA-binding</keyword>
<evidence type="ECO:0000256" key="1">
    <source>
        <dbReference type="ARBA" id="ARBA00004123"/>
    </source>
</evidence>
<evidence type="ECO:0000256" key="3">
    <source>
        <dbReference type="ARBA" id="ARBA00023125"/>
    </source>
</evidence>
<evidence type="ECO:0000256" key="2">
    <source>
        <dbReference type="ARBA" id="ARBA00022473"/>
    </source>
</evidence>
<evidence type="ECO:0000259" key="10">
    <source>
        <dbReference type="PROSITE" id="PS50071"/>
    </source>
</evidence>
<dbReference type="PROSITE" id="PS00032">
    <property type="entry name" value="ANTENNAPEDIA"/>
    <property type="match status" value="1"/>
</dbReference>
<dbReference type="InterPro" id="IPR001827">
    <property type="entry name" value="Homeobox_Antennapedia_CS"/>
</dbReference>
<evidence type="ECO:0000256" key="4">
    <source>
        <dbReference type="ARBA" id="ARBA00023155"/>
    </source>
</evidence>
<feature type="domain" description="Homeobox" evidence="10">
    <location>
        <begin position="242"/>
        <end position="302"/>
    </location>
</feature>
<feature type="compositionally biased region" description="Polar residues" evidence="9">
    <location>
        <begin position="340"/>
        <end position="356"/>
    </location>
</feature>
<dbReference type="SUPFAM" id="SSF46689">
    <property type="entry name" value="Homeodomain-like"/>
    <property type="match status" value="1"/>
</dbReference>
<keyword evidence="5 6" id="KW-0539">Nucleus</keyword>
<evidence type="ECO:0000313" key="12">
    <source>
        <dbReference type="RefSeq" id="XP_022243396.1"/>
    </source>
</evidence>
<dbReference type="RefSeq" id="XP_022243396.1">
    <property type="nucleotide sequence ID" value="XM_022387688.1"/>
</dbReference>
<accession>A0ABM1SIE1</accession>
<keyword evidence="11" id="KW-1185">Reference proteome</keyword>
<dbReference type="PANTHER" id="PTHR45771:SF6">
    <property type="entry name" value="HOMEOTIC PROTEIN SEX COMBS REDUCED"/>
    <property type="match status" value="1"/>
</dbReference>
<comment type="similarity">
    <text evidence="8">Belongs to the Antp homeobox family.</text>
</comment>
<feature type="DNA-binding region" description="Homeobox" evidence="6">
    <location>
        <begin position="244"/>
        <end position="303"/>
    </location>
</feature>
<feature type="region of interest" description="Disordered" evidence="9">
    <location>
        <begin position="314"/>
        <end position="374"/>
    </location>
</feature>
<dbReference type="PROSITE" id="PS00027">
    <property type="entry name" value="HOMEOBOX_1"/>
    <property type="match status" value="1"/>
</dbReference>
<dbReference type="Proteomes" id="UP000694941">
    <property type="component" value="Unplaced"/>
</dbReference>
<evidence type="ECO:0000256" key="6">
    <source>
        <dbReference type="PROSITE-ProRule" id="PRU00108"/>
    </source>
</evidence>
<dbReference type="InterPro" id="IPR009057">
    <property type="entry name" value="Homeodomain-like_sf"/>
</dbReference>
<keyword evidence="4 6" id="KW-0371">Homeobox</keyword>
<comment type="subcellular location">
    <subcellularLocation>
        <location evidence="1 6 7">Nucleus</location>
    </subcellularLocation>
</comment>
<evidence type="ECO:0000256" key="7">
    <source>
        <dbReference type="RuleBase" id="RU000682"/>
    </source>
</evidence>
<dbReference type="PRINTS" id="PR00025">
    <property type="entry name" value="ANTENNAPEDIA"/>
</dbReference>
<dbReference type="InterPro" id="IPR001356">
    <property type="entry name" value="HD"/>
</dbReference>
<feature type="compositionally biased region" description="Pro residues" evidence="9">
    <location>
        <begin position="160"/>
        <end position="169"/>
    </location>
</feature>
<feature type="region of interest" description="Disordered" evidence="9">
    <location>
        <begin position="137"/>
        <end position="217"/>
    </location>
</feature>
<sequence length="374" mass="41742">MVISLGGRSLSPVKRQTRRKIISIQFTQKLMIMSSFLMNSPPYLEPKFPPCEEYSQVNYIPNQGESYYAQQPHHHHGFHNADTQHAPLNYDPNSGGARVSAFTNHGATSPYYPSSCSLSQSSISTLERLTNLGSTINCVTSERTRGRDAVSPGPGQSPEKSPPSSPPSPLTDSNFHAASSSSSRNQPSTNVLSRDSPVQNSSSNHGNESPDFGNISKQRPAIYPWMKKAHMGSANGNLSPGIEAKRQRTAYTRHQVLELEKEFHFNRYLTRRRRIEIAHALCLSERQIKIWFQNRRMKWKKDNKLPNTKNVRKLSRHAETIHSDPSPGVRPTIGPIMGHPSSQNRSDPTRLISNPESGEVLHLGSKGNYGLTEL</sequence>
<dbReference type="CDD" id="cd00086">
    <property type="entry name" value="homeodomain"/>
    <property type="match status" value="1"/>
</dbReference>
<reference evidence="12" key="1">
    <citation type="submission" date="2025-08" db="UniProtKB">
        <authorList>
            <consortium name="RefSeq"/>
        </authorList>
    </citation>
    <scope>IDENTIFICATION</scope>
    <source>
        <tissue evidence="12">Muscle</tissue>
    </source>
</reference>
<dbReference type="SMART" id="SM00389">
    <property type="entry name" value="HOX"/>
    <property type="match status" value="1"/>
</dbReference>
<evidence type="ECO:0000256" key="5">
    <source>
        <dbReference type="ARBA" id="ARBA00023242"/>
    </source>
</evidence>
<dbReference type="InterPro" id="IPR017995">
    <property type="entry name" value="Homeobox_antennapedia"/>
</dbReference>
<dbReference type="InterPro" id="IPR017970">
    <property type="entry name" value="Homeobox_CS"/>
</dbReference>
<dbReference type="InterPro" id="IPR050609">
    <property type="entry name" value="Antp_homeobox_Deformed_sf"/>
</dbReference>
<dbReference type="PANTHER" id="PTHR45771">
    <property type="entry name" value="HOMEOTIC PROTEIN DEFORMED"/>
    <property type="match status" value="1"/>
</dbReference>
<proteinExistence type="inferred from homology"/>
<dbReference type="PROSITE" id="PS50071">
    <property type="entry name" value="HOMEOBOX_2"/>
    <property type="match status" value="1"/>
</dbReference>
<protein>
    <submittedName>
        <fullName evidence="12">Homeobox protein Hox-A4-like</fullName>
    </submittedName>
</protein>
<dbReference type="PRINTS" id="PR00024">
    <property type="entry name" value="HOMEOBOX"/>
</dbReference>
<name>A0ABM1SIE1_LIMPO</name>